<comment type="similarity">
    <text evidence="2">Belongs to the mitochondrion-specific ribosomal protein mL41 family.</text>
</comment>
<evidence type="ECO:0000313" key="7">
    <source>
        <dbReference type="EMBL" id="KAF1832241.1"/>
    </source>
</evidence>
<dbReference type="AlphaFoldDB" id="A0A6A5K6S6"/>
<sequence length="139" mass="15607">MFKPTPSLQKTLRRLPLSPKQAGKEYYKGNRVGSLGTITRFGNFRPDWSKIRTYVVPETGKGASMMLSPFVDAGVEKVEELSVGTYKNYDKRFTGEDYLREWKLAGGYDHVYVAEGDQAGEAGMNETAPFEERAAVKKN</sequence>
<gene>
    <name evidence="7" type="ORF">BDW02DRAFT_571233</name>
</gene>
<keyword evidence="3" id="KW-0809">Transit peptide</keyword>
<dbReference type="Pfam" id="PF09809">
    <property type="entry name" value="MRP-L27"/>
    <property type="match status" value="1"/>
</dbReference>
<comment type="subcellular location">
    <subcellularLocation>
        <location evidence="1">Mitochondrion</location>
    </subcellularLocation>
</comment>
<keyword evidence="6" id="KW-0687">Ribonucleoprotein</keyword>
<organism evidence="7 8">
    <name type="scientific">Decorospora gaudefroyi</name>
    <dbReference type="NCBI Taxonomy" id="184978"/>
    <lineage>
        <taxon>Eukaryota</taxon>
        <taxon>Fungi</taxon>
        <taxon>Dikarya</taxon>
        <taxon>Ascomycota</taxon>
        <taxon>Pezizomycotina</taxon>
        <taxon>Dothideomycetes</taxon>
        <taxon>Pleosporomycetidae</taxon>
        <taxon>Pleosporales</taxon>
        <taxon>Pleosporineae</taxon>
        <taxon>Pleosporaceae</taxon>
        <taxon>Decorospora</taxon>
    </lineage>
</organism>
<evidence type="ECO:0000256" key="4">
    <source>
        <dbReference type="ARBA" id="ARBA00022980"/>
    </source>
</evidence>
<evidence type="ECO:0008006" key="9">
    <source>
        <dbReference type="Google" id="ProtNLM"/>
    </source>
</evidence>
<dbReference type="GO" id="GO:0005762">
    <property type="term" value="C:mitochondrial large ribosomal subunit"/>
    <property type="evidence" value="ECO:0007669"/>
    <property type="project" value="InterPro"/>
</dbReference>
<dbReference type="EMBL" id="ML975343">
    <property type="protein sequence ID" value="KAF1832241.1"/>
    <property type="molecule type" value="Genomic_DNA"/>
</dbReference>
<evidence type="ECO:0000313" key="8">
    <source>
        <dbReference type="Proteomes" id="UP000800040"/>
    </source>
</evidence>
<dbReference type="OrthoDB" id="408933at2759"/>
<keyword evidence="8" id="KW-1185">Reference proteome</keyword>
<protein>
    <recommendedName>
        <fullName evidence="9">50S ribosomal protein-like protein YmL27</fullName>
    </recommendedName>
</protein>
<name>A0A6A5K6S6_9PLEO</name>
<evidence type="ECO:0000256" key="2">
    <source>
        <dbReference type="ARBA" id="ARBA00010152"/>
    </source>
</evidence>
<evidence type="ECO:0000256" key="5">
    <source>
        <dbReference type="ARBA" id="ARBA00023128"/>
    </source>
</evidence>
<dbReference type="GO" id="GO:0003735">
    <property type="term" value="F:structural constituent of ribosome"/>
    <property type="evidence" value="ECO:0007669"/>
    <property type="project" value="InterPro"/>
</dbReference>
<dbReference type="PANTHER" id="PTHR21338:SF0">
    <property type="entry name" value="LARGE RIBOSOMAL SUBUNIT PROTEIN ML41"/>
    <property type="match status" value="1"/>
</dbReference>
<evidence type="ECO:0000256" key="6">
    <source>
        <dbReference type="ARBA" id="ARBA00023274"/>
    </source>
</evidence>
<dbReference type="InterPro" id="IPR019189">
    <property type="entry name" value="Ribosomal_mL41"/>
</dbReference>
<accession>A0A6A5K6S6</accession>
<dbReference type="PANTHER" id="PTHR21338">
    <property type="entry name" value="MITOCHONDRIAL RIBOSOMAL PROTEIN L41"/>
    <property type="match status" value="1"/>
</dbReference>
<dbReference type="GO" id="GO:0006412">
    <property type="term" value="P:translation"/>
    <property type="evidence" value="ECO:0007669"/>
    <property type="project" value="TreeGrafter"/>
</dbReference>
<keyword evidence="5" id="KW-0496">Mitochondrion</keyword>
<keyword evidence="4" id="KW-0689">Ribosomal protein</keyword>
<evidence type="ECO:0000256" key="3">
    <source>
        <dbReference type="ARBA" id="ARBA00022946"/>
    </source>
</evidence>
<dbReference type="Proteomes" id="UP000800040">
    <property type="component" value="Unassembled WGS sequence"/>
</dbReference>
<proteinExistence type="inferred from homology"/>
<reference evidence="7" key="1">
    <citation type="submission" date="2020-01" db="EMBL/GenBank/DDBJ databases">
        <authorList>
            <consortium name="DOE Joint Genome Institute"/>
            <person name="Haridas S."/>
            <person name="Albert R."/>
            <person name="Binder M."/>
            <person name="Bloem J."/>
            <person name="Labutti K."/>
            <person name="Salamov A."/>
            <person name="Andreopoulos B."/>
            <person name="Baker S.E."/>
            <person name="Barry K."/>
            <person name="Bills G."/>
            <person name="Bluhm B.H."/>
            <person name="Cannon C."/>
            <person name="Castanera R."/>
            <person name="Culley D.E."/>
            <person name="Daum C."/>
            <person name="Ezra D."/>
            <person name="Gonzalez J.B."/>
            <person name="Henrissat B."/>
            <person name="Kuo A."/>
            <person name="Liang C."/>
            <person name="Lipzen A."/>
            <person name="Lutzoni F."/>
            <person name="Magnuson J."/>
            <person name="Mondo S."/>
            <person name="Nolan M."/>
            <person name="Ohm R."/>
            <person name="Pangilinan J."/>
            <person name="Park H.-J."/>
            <person name="Ramirez L."/>
            <person name="Alfaro M."/>
            <person name="Sun H."/>
            <person name="Tritt A."/>
            <person name="Yoshinaga Y."/>
            <person name="Zwiers L.-H."/>
            <person name="Turgeon B.G."/>
            <person name="Goodwin S.B."/>
            <person name="Spatafora J.W."/>
            <person name="Crous P.W."/>
            <person name="Grigoriev I.V."/>
        </authorList>
    </citation>
    <scope>NUCLEOTIDE SEQUENCE</scope>
    <source>
        <strain evidence="7">P77</strain>
    </source>
</reference>
<evidence type="ECO:0000256" key="1">
    <source>
        <dbReference type="ARBA" id="ARBA00004173"/>
    </source>
</evidence>